<dbReference type="InterPro" id="IPR050326">
    <property type="entry name" value="NAD_dep_DNA_ligaseB"/>
</dbReference>
<evidence type="ECO:0000256" key="5">
    <source>
        <dbReference type="ARBA" id="ARBA00023204"/>
    </source>
</evidence>
<dbReference type="PROSITE" id="PS01056">
    <property type="entry name" value="DNA_LIGASE_N2"/>
    <property type="match status" value="1"/>
</dbReference>
<dbReference type="InterPro" id="IPR033136">
    <property type="entry name" value="DNA_ligase_CS"/>
</dbReference>
<evidence type="ECO:0000259" key="8">
    <source>
        <dbReference type="SMART" id="SM00532"/>
    </source>
</evidence>
<evidence type="ECO:0000256" key="7">
    <source>
        <dbReference type="HAMAP-Rule" id="MF_01587"/>
    </source>
</evidence>
<evidence type="ECO:0000313" key="10">
    <source>
        <dbReference type="Proteomes" id="UP000077875"/>
    </source>
</evidence>
<dbReference type="InterPro" id="IPR020923">
    <property type="entry name" value="DNA_ligase_B"/>
</dbReference>
<dbReference type="HAMAP" id="MF_01587">
    <property type="entry name" value="DNA_ligase_B"/>
    <property type="match status" value="1"/>
</dbReference>
<dbReference type="InterPro" id="IPR010994">
    <property type="entry name" value="RuvA_2-like"/>
</dbReference>
<dbReference type="InterPro" id="IPR013840">
    <property type="entry name" value="DNAligase_N"/>
</dbReference>
<accession>A0A172YAQ8</accession>
<dbReference type="Pfam" id="PF03120">
    <property type="entry name" value="OB_DNA_ligase"/>
    <property type="match status" value="1"/>
</dbReference>
<feature type="active site" description="N6-AMP-lysine intermediate" evidence="7">
    <location>
        <position position="47"/>
    </location>
</feature>
<protein>
    <recommendedName>
        <fullName evidence="7">DNA ligase B</fullName>
        <ecNumber evidence="7">6.5.1.2</ecNumber>
    </recommendedName>
    <alternativeName>
        <fullName evidence="7">Polydeoxyribonucleotide synthase [NAD(+)] B</fullName>
    </alternativeName>
</protein>
<dbReference type="GO" id="GO:0003911">
    <property type="term" value="F:DNA ligase (NAD+) activity"/>
    <property type="evidence" value="ECO:0007669"/>
    <property type="project" value="UniProtKB-UniRule"/>
</dbReference>
<keyword evidence="10" id="KW-1185">Reference proteome</keyword>
<evidence type="ECO:0000256" key="1">
    <source>
        <dbReference type="ARBA" id="ARBA00022598"/>
    </source>
</evidence>
<name>A0A172YAQ8_9GAMM</name>
<keyword evidence="2 7" id="KW-0235">DNA replication</keyword>
<dbReference type="STRING" id="376489.A5892_01020"/>
<dbReference type="PANTHER" id="PTHR47810:SF1">
    <property type="entry name" value="DNA LIGASE B"/>
    <property type="match status" value="1"/>
</dbReference>
<keyword evidence="1 7" id="KW-0436">Ligase</keyword>
<dbReference type="Pfam" id="PF01653">
    <property type="entry name" value="DNA_ligase_aden"/>
    <property type="match status" value="1"/>
</dbReference>
<dbReference type="Proteomes" id="UP000077875">
    <property type="component" value="Chromosome"/>
</dbReference>
<dbReference type="SUPFAM" id="SSF50249">
    <property type="entry name" value="Nucleic acid-binding proteins"/>
    <property type="match status" value="1"/>
</dbReference>
<comment type="similarity">
    <text evidence="7">Belongs to the NAD-dependent DNA ligase family. LigB subfamily.</text>
</comment>
<reference evidence="9 10" key="1">
    <citation type="submission" date="2016-04" db="EMBL/GenBank/DDBJ databases">
        <title>Complete Genome Sequence of Halotalea alkalilenta IHB B 13600.</title>
        <authorList>
            <person name="Swarnkar M.K."/>
            <person name="Sharma A."/>
            <person name="Kaushal K."/>
            <person name="Soni R."/>
            <person name="Rana S."/>
            <person name="Singh A.K."/>
            <person name="Gulati A."/>
        </authorList>
    </citation>
    <scope>NUCLEOTIDE SEQUENCE [LARGE SCALE GENOMIC DNA]</scope>
    <source>
        <strain evidence="9 10">IHB B 13600</strain>
    </source>
</reference>
<dbReference type="InterPro" id="IPR013839">
    <property type="entry name" value="DNAligase_adenylation"/>
</dbReference>
<dbReference type="NCBIfam" id="NF005987">
    <property type="entry name" value="PRK08097.1"/>
    <property type="match status" value="1"/>
</dbReference>
<dbReference type="PANTHER" id="PTHR47810">
    <property type="entry name" value="DNA LIGASE"/>
    <property type="match status" value="1"/>
</dbReference>
<dbReference type="EC" id="6.5.1.2" evidence="7"/>
<dbReference type="InterPro" id="IPR012340">
    <property type="entry name" value="NA-bd_OB-fold"/>
</dbReference>
<dbReference type="InterPro" id="IPR004150">
    <property type="entry name" value="NAD_DNA_ligase_OB"/>
</dbReference>
<sequence>MAPATPRYVNTERVAHPVVQTGLHKLHGRQEVAEWMRVRQALWIQPKVDGVAVTLVYEHGVLARAISRGDGLHGLDWSARAKQLPAVPRRLEAPAPPRVVLHGELYAHRDMHVQAADGAANARHRVIALMRQRHLSEAQREEIGLFIWDYADGPATQEARLEALSRWGFDDTIAHTHPVATLDEAARWREHWYRTALPFATDGIVLRQSHRPPASAWHANPPHWAVAWKHPSPAALAEVREVAFTVGRTGRITPVLELEPVELDDKRVARVSLGSLRRWQALEVVPGDQIRIALAGSTIPRFTEVVSRTAHRNVPLPPLAQAHGLTTCMEASATTSAACTDQFIARLRWLSGRSGLDLAGIDQGAWRALLAERESMDLLDWLDGQAMDLDAPLWRASRQAAQGRTASDWLIALGLPLSRPLLQSAREALSIDGTASLLALTPSEWRQVPGIGPTRAHQLETFLGMETTQRLLQRLERRGLLRW</sequence>
<evidence type="ECO:0000256" key="2">
    <source>
        <dbReference type="ARBA" id="ARBA00022705"/>
    </source>
</evidence>
<dbReference type="SUPFAM" id="SSF47781">
    <property type="entry name" value="RuvA domain 2-like"/>
    <property type="match status" value="1"/>
</dbReference>
<gene>
    <name evidence="7" type="primary">ligB</name>
    <name evidence="9" type="ORF">A5892_01020</name>
</gene>
<keyword evidence="4 7" id="KW-0520">NAD</keyword>
<evidence type="ECO:0000313" key="9">
    <source>
        <dbReference type="EMBL" id="ANF56216.1"/>
    </source>
</evidence>
<dbReference type="GO" id="GO:0006260">
    <property type="term" value="P:DNA replication"/>
    <property type="evidence" value="ECO:0007669"/>
    <property type="project" value="UniProtKB-KW"/>
</dbReference>
<feature type="domain" description="NAD-dependent DNA ligase N-terminal" evidence="8">
    <location>
        <begin position="1"/>
        <end position="355"/>
    </location>
</feature>
<dbReference type="EMBL" id="CP015243">
    <property type="protein sequence ID" value="ANF56216.1"/>
    <property type="molecule type" value="Genomic_DNA"/>
</dbReference>
<dbReference type="AlphaFoldDB" id="A0A172YAQ8"/>
<evidence type="ECO:0000256" key="6">
    <source>
        <dbReference type="ARBA" id="ARBA00034005"/>
    </source>
</evidence>
<dbReference type="Gene3D" id="3.30.470.30">
    <property type="entry name" value="DNA ligase/mRNA capping enzyme"/>
    <property type="match status" value="1"/>
</dbReference>
<keyword evidence="3 7" id="KW-0227">DNA damage</keyword>
<dbReference type="KEGG" id="haa:A5892_01020"/>
<keyword evidence="5 7" id="KW-0234">DNA repair</keyword>
<proteinExistence type="inferred from homology"/>
<evidence type="ECO:0000256" key="3">
    <source>
        <dbReference type="ARBA" id="ARBA00022763"/>
    </source>
</evidence>
<dbReference type="GO" id="GO:0006281">
    <property type="term" value="P:DNA repair"/>
    <property type="evidence" value="ECO:0007669"/>
    <property type="project" value="UniProtKB-KW"/>
</dbReference>
<comment type="function">
    <text evidence="7">Catalyzes the formation of phosphodiester linkages between 5'-phosphoryl and 3'-hydroxyl groups in double-stranded DNA using NAD as a coenzyme and as the energy source for the reaction.</text>
</comment>
<comment type="catalytic activity">
    <reaction evidence="6 7">
        <text>NAD(+) + (deoxyribonucleotide)n-3'-hydroxyl + 5'-phospho-(deoxyribonucleotide)m = (deoxyribonucleotide)n+m + AMP + beta-nicotinamide D-nucleotide.</text>
        <dbReference type="EC" id="6.5.1.2"/>
    </reaction>
</comment>
<organism evidence="9 10">
    <name type="scientific">Halotalea alkalilenta</name>
    <dbReference type="NCBI Taxonomy" id="376489"/>
    <lineage>
        <taxon>Bacteria</taxon>
        <taxon>Pseudomonadati</taxon>
        <taxon>Pseudomonadota</taxon>
        <taxon>Gammaproteobacteria</taxon>
        <taxon>Oceanospirillales</taxon>
        <taxon>Halomonadaceae</taxon>
        <taxon>Halotalea</taxon>
    </lineage>
</organism>
<dbReference type="Gene3D" id="2.40.50.140">
    <property type="entry name" value="Nucleic acid-binding proteins"/>
    <property type="match status" value="1"/>
</dbReference>
<dbReference type="SUPFAM" id="SSF56091">
    <property type="entry name" value="DNA ligase/mRNA capping enzyme, catalytic domain"/>
    <property type="match status" value="1"/>
</dbReference>
<evidence type="ECO:0000256" key="4">
    <source>
        <dbReference type="ARBA" id="ARBA00023027"/>
    </source>
</evidence>
<dbReference type="SMART" id="SM00532">
    <property type="entry name" value="LIGANc"/>
    <property type="match status" value="1"/>
</dbReference>